<dbReference type="PANTHER" id="PTHR11706">
    <property type="entry name" value="SOLUTE CARRIER PROTEIN FAMILY 11 MEMBER"/>
    <property type="match status" value="1"/>
</dbReference>
<keyword evidence="3" id="KW-0813">Transport</keyword>
<accession>A0AAV6I998</accession>
<dbReference type="PANTHER" id="PTHR11706:SF77">
    <property type="entry name" value="METAL TRANSPORTER NRAMP5"/>
    <property type="match status" value="1"/>
</dbReference>
<keyword evidence="4 8" id="KW-0812">Transmembrane</keyword>
<feature type="transmembrane region" description="Helical" evidence="8">
    <location>
        <begin position="122"/>
        <end position="148"/>
    </location>
</feature>
<proteinExistence type="inferred from homology"/>
<evidence type="ECO:0000256" key="1">
    <source>
        <dbReference type="ARBA" id="ARBA00004141"/>
    </source>
</evidence>
<organism evidence="10 11">
    <name type="scientific">Rhododendron griersonianum</name>
    <dbReference type="NCBI Taxonomy" id="479676"/>
    <lineage>
        <taxon>Eukaryota</taxon>
        <taxon>Viridiplantae</taxon>
        <taxon>Streptophyta</taxon>
        <taxon>Embryophyta</taxon>
        <taxon>Tracheophyta</taxon>
        <taxon>Spermatophyta</taxon>
        <taxon>Magnoliopsida</taxon>
        <taxon>eudicotyledons</taxon>
        <taxon>Gunneridae</taxon>
        <taxon>Pentapetalae</taxon>
        <taxon>asterids</taxon>
        <taxon>Ericales</taxon>
        <taxon>Ericaceae</taxon>
        <taxon>Ericoideae</taxon>
        <taxon>Rhodoreae</taxon>
        <taxon>Rhododendron</taxon>
    </lineage>
</organism>
<feature type="transmembrane region" description="Helical" evidence="8">
    <location>
        <begin position="73"/>
        <end position="94"/>
    </location>
</feature>
<sequence length="223" mass="24182">MWVGVLLTGLSTLLLLGLQRYGGPSATGDAIALLGALIMPHNLFLHSALVLLRKIPHSVRGINDACRFFLIESGIALFVAFLINVSIVAVSGAVCSAENASQETLQQCNNIDLNSASFLLKIIVISWILGIGLMGINIYYLSISFIGWMIHSSLPRVATVFIGILVFPSMAIYVIAMVYLVFRQDTVVTFIEPIKLENGHAKNDVEPGSDQVPYNLAEIPVPE</sequence>
<keyword evidence="7 8" id="KW-0472">Membrane</keyword>
<keyword evidence="6" id="KW-0406">Ion transport</keyword>
<dbReference type="AlphaFoldDB" id="A0AAV6I998"/>
<protein>
    <submittedName>
        <fullName evidence="10">Uncharacterized protein</fullName>
    </submittedName>
</protein>
<evidence type="ECO:0000256" key="7">
    <source>
        <dbReference type="ARBA" id="ARBA00023136"/>
    </source>
</evidence>
<gene>
    <name evidence="10" type="ORF">RHGRI_031692</name>
</gene>
<evidence type="ECO:0000256" key="4">
    <source>
        <dbReference type="ARBA" id="ARBA00022692"/>
    </source>
</evidence>
<dbReference type="EMBL" id="JACTNZ010000011">
    <property type="protein sequence ID" value="KAG5525096.1"/>
    <property type="molecule type" value="Genomic_DNA"/>
</dbReference>
<comment type="caution">
    <text evidence="10">The sequence shown here is derived from an EMBL/GenBank/DDBJ whole genome shotgun (WGS) entry which is preliminary data.</text>
</comment>
<dbReference type="InterPro" id="IPR001046">
    <property type="entry name" value="NRAMP_fam"/>
</dbReference>
<dbReference type="GO" id="GO:0034755">
    <property type="term" value="P:iron ion transmembrane transport"/>
    <property type="evidence" value="ECO:0007669"/>
    <property type="project" value="TreeGrafter"/>
</dbReference>
<keyword evidence="9" id="KW-0732">Signal</keyword>
<evidence type="ECO:0000256" key="3">
    <source>
        <dbReference type="ARBA" id="ARBA00022448"/>
    </source>
</evidence>
<comment type="similarity">
    <text evidence="2">Belongs to the NRAMP (TC 2.A.55) family.</text>
</comment>
<feature type="chain" id="PRO_5043316371" evidence="9">
    <location>
        <begin position="18"/>
        <end position="223"/>
    </location>
</feature>
<evidence type="ECO:0000256" key="2">
    <source>
        <dbReference type="ARBA" id="ARBA00009965"/>
    </source>
</evidence>
<comment type="subcellular location">
    <subcellularLocation>
        <location evidence="1">Membrane</location>
        <topology evidence="1">Multi-pass membrane protein</topology>
    </subcellularLocation>
</comment>
<evidence type="ECO:0000313" key="11">
    <source>
        <dbReference type="Proteomes" id="UP000823749"/>
    </source>
</evidence>
<keyword evidence="11" id="KW-1185">Reference proteome</keyword>
<feature type="transmembrane region" description="Helical" evidence="8">
    <location>
        <begin position="160"/>
        <end position="182"/>
    </location>
</feature>
<evidence type="ECO:0000256" key="5">
    <source>
        <dbReference type="ARBA" id="ARBA00022989"/>
    </source>
</evidence>
<keyword evidence="5 8" id="KW-1133">Transmembrane helix</keyword>
<evidence type="ECO:0000256" key="8">
    <source>
        <dbReference type="SAM" id="Phobius"/>
    </source>
</evidence>
<evidence type="ECO:0000313" key="10">
    <source>
        <dbReference type="EMBL" id="KAG5525096.1"/>
    </source>
</evidence>
<dbReference type="GO" id="GO:0015086">
    <property type="term" value="F:cadmium ion transmembrane transporter activity"/>
    <property type="evidence" value="ECO:0007669"/>
    <property type="project" value="TreeGrafter"/>
</dbReference>
<dbReference type="Proteomes" id="UP000823749">
    <property type="component" value="Chromosome 11"/>
</dbReference>
<feature type="transmembrane region" description="Helical" evidence="8">
    <location>
        <begin position="30"/>
        <end position="52"/>
    </location>
</feature>
<name>A0AAV6I998_9ERIC</name>
<reference evidence="10" key="1">
    <citation type="submission" date="2020-08" db="EMBL/GenBank/DDBJ databases">
        <title>Plant Genome Project.</title>
        <authorList>
            <person name="Zhang R.-G."/>
        </authorList>
    </citation>
    <scope>NUCLEOTIDE SEQUENCE</scope>
    <source>
        <strain evidence="10">WSP0</strain>
        <tissue evidence="10">Leaf</tissue>
    </source>
</reference>
<dbReference type="Pfam" id="PF01566">
    <property type="entry name" value="Nramp"/>
    <property type="match status" value="1"/>
</dbReference>
<feature type="signal peptide" evidence="9">
    <location>
        <begin position="1"/>
        <end position="17"/>
    </location>
</feature>
<evidence type="ECO:0000256" key="6">
    <source>
        <dbReference type="ARBA" id="ARBA00023065"/>
    </source>
</evidence>
<dbReference type="GO" id="GO:0005384">
    <property type="term" value="F:manganese ion transmembrane transporter activity"/>
    <property type="evidence" value="ECO:0007669"/>
    <property type="project" value="TreeGrafter"/>
</dbReference>
<evidence type="ECO:0000256" key="9">
    <source>
        <dbReference type="SAM" id="SignalP"/>
    </source>
</evidence>
<dbReference type="GO" id="GO:0005886">
    <property type="term" value="C:plasma membrane"/>
    <property type="evidence" value="ECO:0007669"/>
    <property type="project" value="TreeGrafter"/>
</dbReference>